<organism evidence="2 3">
    <name type="scientific">Geobacter argillaceus</name>
    <dbReference type="NCBI Taxonomy" id="345631"/>
    <lineage>
        <taxon>Bacteria</taxon>
        <taxon>Pseudomonadati</taxon>
        <taxon>Thermodesulfobacteriota</taxon>
        <taxon>Desulfuromonadia</taxon>
        <taxon>Geobacterales</taxon>
        <taxon>Geobacteraceae</taxon>
        <taxon>Geobacter</taxon>
    </lineage>
</organism>
<dbReference type="RefSeq" id="WP_170241890.1">
    <property type="nucleotide sequence ID" value="NZ_VLLN01000010.1"/>
</dbReference>
<dbReference type="GO" id="GO:0016740">
    <property type="term" value="F:transferase activity"/>
    <property type="evidence" value="ECO:0007669"/>
    <property type="project" value="UniProtKB-KW"/>
</dbReference>
<dbReference type="EMBL" id="VLLN01000010">
    <property type="protein sequence ID" value="TWJ19304.1"/>
    <property type="molecule type" value="Genomic_DNA"/>
</dbReference>
<keyword evidence="2" id="KW-0808">Transferase</keyword>
<proteinExistence type="predicted"/>
<accession>A0A562VNI1</accession>
<dbReference type="NCBIfam" id="TIGR01987">
    <property type="entry name" value="HI0074"/>
    <property type="match status" value="1"/>
</dbReference>
<reference evidence="2 3" key="1">
    <citation type="submission" date="2019-07" db="EMBL/GenBank/DDBJ databases">
        <title>Genomic Encyclopedia of Archaeal and Bacterial Type Strains, Phase II (KMG-II): from individual species to whole genera.</title>
        <authorList>
            <person name="Goeker M."/>
        </authorList>
    </citation>
    <scope>NUCLEOTIDE SEQUENCE [LARGE SCALE GENOMIC DNA]</scope>
    <source>
        <strain evidence="2 3">ATCC BAA-1139</strain>
    </source>
</reference>
<protein>
    <submittedName>
        <fullName evidence="2">Nucleotidyltransferase substrate binding protein (TIGR01987 family)</fullName>
    </submittedName>
</protein>
<evidence type="ECO:0000259" key="1">
    <source>
        <dbReference type="Pfam" id="PF18765"/>
    </source>
</evidence>
<dbReference type="CDD" id="cd05403">
    <property type="entry name" value="NT_KNTase_like"/>
    <property type="match status" value="1"/>
</dbReference>
<dbReference type="InterPro" id="IPR043519">
    <property type="entry name" value="NT_sf"/>
</dbReference>
<dbReference type="Pfam" id="PF08780">
    <property type="entry name" value="NTase_sub_bind"/>
    <property type="match status" value="1"/>
</dbReference>
<dbReference type="InterPro" id="IPR010235">
    <property type="entry name" value="HepT"/>
</dbReference>
<evidence type="ECO:0000313" key="2">
    <source>
        <dbReference type="EMBL" id="TWJ19304.1"/>
    </source>
</evidence>
<feature type="domain" description="Polymerase beta nucleotidyltransferase" evidence="1">
    <location>
        <begin position="11"/>
        <end position="96"/>
    </location>
</feature>
<keyword evidence="3" id="KW-1185">Reference proteome</keyword>
<dbReference type="SUPFAM" id="SSF81593">
    <property type="entry name" value="Nucleotidyltransferase substrate binding subunit/domain"/>
    <property type="match status" value="1"/>
</dbReference>
<dbReference type="Pfam" id="PF18765">
    <property type="entry name" value="Polbeta"/>
    <property type="match status" value="1"/>
</dbReference>
<dbReference type="Proteomes" id="UP000319449">
    <property type="component" value="Unassembled WGS sequence"/>
</dbReference>
<gene>
    <name evidence="2" type="ORF">JN12_01995</name>
</gene>
<sequence>MDVERIIGEVRQIILRHARPERIWLYGSRATGEASPASDIDIAYDDKEFKESWLIEEEVEKLPTLLKIDVKNIAQTEERFRQRIFATGRVLYSADKKLRFEDGLYNYRRALDRFREALDRRETLEREGFGDIFLDLAVKRFEFTYEMAWKAIRRCLDFLGVEAKYPRACFKEAYAIGLLTNEPVWLEMIEQRNLTSHVYNQEEVRGILIRLDDYRRNFDELLNRLDEKLREC</sequence>
<dbReference type="SUPFAM" id="SSF81301">
    <property type="entry name" value="Nucleotidyltransferase"/>
    <property type="match status" value="1"/>
</dbReference>
<evidence type="ECO:0000313" key="3">
    <source>
        <dbReference type="Proteomes" id="UP000319449"/>
    </source>
</evidence>
<dbReference type="AlphaFoldDB" id="A0A562VNI1"/>
<name>A0A562VNI1_9BACT</name>
<dbReference type="InterPro" id="IPR041633">
    <property type="entry name" value="Polbeta"/>
</dbReference>
<comment type="caution">
    <text evidence="2">The sequence shown here is derived from an EMBL/GenBank/DDBJ whole genome shotgun (WGS) entry which is preliminary data.</text>
</comment>
<dbReference type="Gene3D" id="1.20.120.330">
    <property type="entry name" value="Nucleotidyltransferases domain 2"/>
    <property type="match status" value="1"/>
</dbReference>
<dbReference type="Gene3D" id="3.30.460.10">
    <property type="entry name" value="Beta Polymerase, domain 2"/>
    <property type="match status" value="1"/>
</dbReference>